<gene>
    <name evidence="3" type="primary">LOC105418313</name>
</gene>
<dbReference type="PANTHER" id="PTHR45734:SF5">
    <property type="entry name" value="TENSIN-3"/>
    <property type="match status" value="1"/>
</dbReference>
<dbReference type="InterPro" id="IPR014020">
    <property type="entry name" value="Tensin_C2-dom"/>
</dbReference>
<feature type="domain" description="Phosphatase tensin-type" evidence="1">
    <location>
        <begin position="1"/>
        <end position="170"/>
    </location>
</feature>
<dbReference type="PROSITE" id="PS51182">
    <property type="entry name" value="C2_TENSIN"/>
    <property type="match status" value="1"/>
</dbReference>
<dbReference type="GO" id="GO:0005925">
    <property type="term" value="C:focal adhesion"/>
    <property type="evidence" value="ECO:0007669"/>
    <property type="project" value="TreeGrafter"/>
</dbReference>
<dbReference type="InterPro" id="IPR051484">
    <property type="entry name" value="Tensin_PTEN_phosphatase"/>
</dbReference>
<name>A0A674MHA9_TAKRU</name>
<evidence type="ECO:0000313" key="4">
    <source>
        <dbReference type="Proteomes" id="UP000005226"/>
    </source>
</evidence>
<dbReference type="PROSITE" id="PS51181">
    <property type="entry name" value="PPASE_TENSIN"/>
    <property type="match status" value="1"/>
</dbReference>
<evidence type="ECO:0000313" key="3">
    <source>
        <dbReference type="Ensembl" id="ENSTRUP00000060410.1"/>
    </source>
</evidence>
<dbReference type="AlphaFoldDB" id="A0A674MHA9"/>
<reference evidence="3 4" key="1">
    <citation type="journal article" date="2011" name="Genome Biol. Evol.">
        <title>Integration of the genetic map and genome assembly of fugu facilitates insights into distinct features of genome evolution in teleosts and mammals.</title>
        <authorList>
            <person name="Kai W."/>
            <person name="Kikuchi K."/>
            <person name="Tohari S."/>
            <person name="Chew A.K."/>
            <person name="Tay A."/>
            <person name="Fujiwara A."/>
            <person name="Hosoya S."/>
            <person name="Suetake H."/>
            <person name="Naruse K."/>
            <person name="Brenner S."/>
            <person name="Suzuki Y."/>
            <person name="Venkatesh B."/>
        </authorList>
    </citation>
    <scope>NUCLEOTIDE SEQUENCE [LARGE SCALE GENOMIC DNA]</scope>
</reference>
<dbReference type="PANTHER" id="PTHR45734">
    <property type="entry name" value="TENSIN"/>
    <property type="match status" value="1"/>
</dbReference>
<dbReference type="GeneTree" id="ENSGT00940000163886"/>
<feature type="domain" description="C2 tensin-type" evidence="2">
    <location>
        <begin position="175"/>
        <end position="323"/>
    </location>
</feature>
<dbReference type="Proteomes" id="UP000005226">
    <property type="component" value="Chromosome 20"/>
</dbReference>
<organism evidence="3 4">
    <name type="scientific">Takifugu rubripes</name>
    <name type="common">Japanese pufferfish</name>
    <name type="synonym">Fugu rubripes</name>
    <dbReference type="NCBI Taxonomy" id="31033"/>
    <lineage>
        <taxon>Eukaryota</taxon>
        <taxon>Metazoa</taxon>
        <taxon>Chordata</taxon>
        <taxon>Craniata</taxon>
        <taxon>Vertebrata</taxon>
        <taxon>Euteleostomi</taxon>
        <taxon>Actinopterygii</taxon>
        <taxon>Neopterygii</taxon>
        <taxon>Teleostei</taxon>
        <taxon>Neoteleostei</taxon>
        <taxon>Acanthomorphata</taxon>
        <taxon>Eupercaria</taxon>
        <taxon>Tetraodontiformes</taxon>
        <taxon>Tetradontoidea</taxon>
        <taxon>Tetraodontidae</taxon>
        <taxon>Takifugu</taxon>
    </lineage>
</organism>
<dbReference type="SUPFAM" id="SSF52799">
    <property type="entry name" value="(Phosphotyrosine protein) phosphatases II"/>
    <property type="match status" value="1"/>
</dbReference>
<dbReference type="InParanoid" id="A0A674MHA9"/>
<proteinExistence type="predicted"/>
<sequence>MEEPQRTDLTYITERIITVLCPAECPEPLYQQNLQEILVMLQSKHQHNCMLINVSQKNEALNRLKHKVLDTGWLDHLAPNLDQIFSVCSSMEKWLQTHPRRVVVLHCRGGKGQLAVLVASYIDFSSMLNSADLSLDHFAMRRFYSNKLSALMTPSQKRYVWLVRSILKGGLKVSPSPLFLFCVVLHGLPRLRLDGECGLFLRIYQGSQAVCTSAVPVSDENVWCWRLNGADAVGVHSPVSAPPTDQLRFELRPARLLQGDVLVSPGAAPSKETPYRIYRVSLDRSKETPCGIYRVSLDRSKETPYRIYRVSLDRSKETPYGIYRVSLDRSKETPYGIYRVSLDRSKDTPYR</sequence>
<evidence type="ECO:0008006" key="5">
    <source>
        <dbReference type="Google" id="ProtNLM"/>
    </source>
</evidence>
<accession>A0A674MHA9</accession>
<dbReference type="Gene3D" id="2.60.40.1110">
    <property type="match status" value="1"/>
</dbReference>
<dbReference type="InterPro" id="IPR029021">
    <property type="entry name" value="Prot-tyrosine_phosphatase-like"/>
</dbReference>
<dbReference type="Ensembl" id="ENSTRUT00000061734.1">
    <property type="protein sequence ID" value="ENSTRUP00000060410.1"/>
    <property type="gene ID" value="ENSTRUG00000028125.1"/>
</dbReference>
<keyword evidence="4" id="KW-1185">Reference proteome</keyword>
<dbReference type="Gene3D" id="3.90.190.10">
    <property type="entry name" value="Protein tyrosine phosphatase superfamily"/>
    <property type="match status" value="1"/>
</dbReference>
<evidence type="ECO:0000259" key="2">
    <source>
        <dbReference type="PROSITE" id="PS51182"/>
    </source>
</evidence>
<dbReference type="InterPro" id="IPR029023">
    <property type="entry name" value="Tensin_phosphatase"/>
</dbReference>
<reference evidence="3" key="2">
    <citation type="submission" date="2025-08" db="UniProtKB">
        <authorList>
            <consortium name="Ensembl"/>
        </authorList>
    </citation>
    <scope>IDENTIFICATION</scope>
</reference>
<evidence type="ECO:0000259" key="1">
    <source>
        <dbReference type="PROSITE" id="PS51181"/>
    </source>
</evidence>
<reference evidence="3" key="3">
    <citation type="submission" date="2025-09" db="UniProtKB">
        <authorList>
            <consortium name="Ensembl"/>
        </authorList>
    </citation>
    <scope>IDENTIFICATION</scope>
</reference>
<protein>
    <recommendedName>
        <fullName evidence="5">Tensin 3, tandem duplicate 1</fullName>
    </recommendedName>
</protein>